<gene>
    <name evidence="2" type="ORF">NLS_LOCUS8690</name>
</gene>
<evidence type="ECO:0000256" key="1">
    <source>
        <dbReference type="SAM" id="MobiDB-lite"/>
    </source>
</evidence>
<feature type="region of interest" description="Disordered" evidence="1">
    <location>
        <begin position="29"/>
        <end position="131"/>
    </location>
</feature>
<name>A0A3P6VEG2_LITSI</name>
<sequence>MYKYCGITVKRHCNIFKARSGRFILKMSTEDSDGSSTSSGNSSDRGFIARRPFSVSVRIPSSKEEESAKSEKDPEGTFVGDADAAQKQNDAAKNRNTEPNPAPADDASKADVPQRGRSLKKNTVGCRHRGSSPIICKANANVTTTRRRFVGRRRKPAPYSPLKNRHNNVEE</sequence>
<feature type="region of interest" description="Disordered" evidence="1">
    <location>
        <begin position="146"/>
        <end position="171"/>
    </location>
</feature>
<keyword evidence="3" id="KW-1185">Reference proteome</keyword>
<protein>
    <submittedName>
        <fullName evidence="2">Uncharacterized protein</fullName>
    </submittedName>
</protein>
<evidence type="ECO:0000313" key="2">
    <source>
        <dbReference type="EMBL" id="VDK88464.1"/>
    </source>
</evidence>
<evidence type="ECO:0000313" key="3">
    <source>
        <dbReference type="Proteomes" id="UP000277928"/>
    </source>
</evidence>
<dbReference type="Proteomes" id="UP000277928">
    <property type="component" value="Unassembled WGS sequence"/>
</dbReference>
<dbReference type="OrthoDB" id="5852434at2759"/>
<reference evidence="2 3" key="1">
    <citation type="submission" date="2018-08" db="EMBL/GenBank/DDBJ databases">
        <authorList>
            <person name="Laetsch R D."/>
            <person name="Stevens L."/>
            <person name="Kumar S."/>
            <person name="Blaxter L. M."/>
        </authorList>
    </citation>
    <scope>NUCLEOTIDE SEQUENCE [LARGE SCALE GENOMIC DNA]</scope>
</reference>
<feature type="compositionally biased region" description="Basic and acidic residues" evidence="1">
    <location>
        <begin position="61"/>
        <end position="75"/>
    </location>
</feature>
<proteinExistence type="predicted"/>
<dbReference type="EMBL" id="UYRX01001157">
    <property type="protein sequence ID" value="VDK88464.1"/>
    <property type="molecule type" value="Genomic_DNA"/>
</dbReference>
<accession>A0A3P6VEG2</accession>
<dbReference type="AlphaFoldDB" id="A0A3P6VEG2"/>
<feature type="compositionally biased region" description="Basic residues" evidence="1">
    <location>
        <begin position="146"/>
        <end position="156"/>
    </location>
</feature>
<organism evidence="2 3">
    <name type="scientific">Litomosoides sigmodontis</name>
    <name type="common">Filarial nematode worm</name>
    <dbReference type="NCBI Taxonomy" id="42156"/>
    <lineage>
        <taxon>Eukaryota</taxon>
        <taxon>Metazoa</taxon>
        <taxon>Ecdysozoa</taxon>
        <taxon>Nematoda</taxon>
        <taxon>Chromadorea</taxon>
        <taxon>Rhabditida</taxon>
        <taxon>Spirurina</taxon>
        <taxon>Spiruromorpha</taxon>
        <taxon>Filarioidea</taxon>
        <taxon>Onchocercidae</taxon>
        <taxon>Litomosoides</taxon>
    </lineage>
</organism>
<feature type="compositionally biased region" description="Low complexity" evidence="1">
    <location>
        <begin position="34"/>
        <end position="44"/>
    </location>
</feature>